<dbReference type="Proteomes" id="UP001057402">
    <property type="component" value="Chromosome 2"/>
</dbReference>
<dbReference type="EMBL" id="CM042881">
    <property type="protein sequence ID" value="KAI4384947.1"/>
    <property type="molecule type" value="Genomic_DNA"/>
</dbReference>
<sequence length="407" mass="44986">MAESLVAPVLRLMLFVCSVLAASGRLHGVNRSQQGRPPSSASNYSICANMVRPWGYACEEHTVTTKDGYILGVQRIPAHEPGQRMSKAPVLLQHGLLMDAVTWVYNQPDKSLAFILADNGYDVWMANSRGTKPSLGHTSLSSSDPAYWEWTWDELVSYDLTATFQHVNRVTGQNLHYVAHSLGTLMGLAAFSQNKLVNMMRSAVLLSPIAYLNNIPSMFARATANMFVGEELYWLGLHEFNLKGEAADALLNTLCKISTSLCGDLLNGFTGQNCCLNSSRAGIFFEYEPQPTSTKNMVHIAQMIRTGTIRKFDYGGTGNMNHYAQPTPPVYDMSSIPADLPLYVAYGGRDMLAGVKDVHALLNKLESHDVDKLVTQYVAEYAHADFVFGVNAHDRIYDPVLAFFKLN</sequence>
<keyword evidence="2" id="KW-1185">Reference proteome</keyword>
<name>A0ACB9S2M0_9MYRT</name>
<protein>
    <submittedName>
        <fullName evidence="1">Uncharacterized protein</fullName>
    </submittedName>
</protein>
<evidence type="ECO:0000313" key="1">
    <source>
        <dbReference type="EMBL" id="KAI4384947.1"/>
    </source>
</evidence>
<evidence type="ECO:0000313" key="2">
    <source>
        <dbReference type="Proteomes" id="UP001057402"/>
    </source>
</evidence>
<proteinExistence type="predicted"/>
<accession>A0ACB9S2M0</accession>
<reference evidence="2" key="1">
    <citation type="journal article" date="2023" name="Front. Plant Sci.">
        <title>Chromosomal-level genome assembly of Melastoma candidum provides insights into trichome evolution.</title>
        <authorList>
            <person name="Zhong Y."/>
            <person name="Wu W."/>
            <person name="Sun C."/>
            <person name="Zou P."/>
            <person name="Liu Y."/>
            <person name="Dai S."/>
            <person name="Zhou R."/>
        </authorList>
    </citation>
    <scope>NUCLEOTIDE SEQUENCE [LARGE SCALE GENOMIC DNA]</scope>
</reference>
<gene>
    <name evidence="1" type="ORF">MLD38_003030</name>
</gene>
<comment type="caution">
    <text evidence="1">The sequence shown here is derived from an EMBL/GenBank/DDBJ whole genome shotgun (WGS) entry which is preliminary data.</text>
</comment>
<organism evidence="1 2">
    <name type="scientific">Melastoma candidum</name>
    <dbReference type="NCBI Taxonomy" id="119954"/>
    <lineage>
        <taxon>Eukaryota</taxon>
        <taxon>Viridiplantae</taxon>
        <taxon>Streptophyta</taxon>
        <taxon>Embryophyta</taxon>
        <taxon>Tracheophyta</taxon>
        <taxon>Spermatophyta</taxon>
        <taxon>Magnoliopsida</taxon>
        <taxon>eudicotyledons</taxon>
        <taxon>Gunneridae</taxon>
        <taxon>Pentapetalae</taxon>
        <taxon>rosids</taxon>
        <taxon>malvids</taxon>
        <taxon>Myrtales</taxon>
        <taxon>Melastomataceae</taxon>
        <taxon>Melastomatoideae</taxon>
        <taxon>Melastomateae</taxon>
        <taxon>Melastoma</taxon>
    </lineage>
</organism>